<dbReference type="InterPro" id="IPR051531">
    <property type="entry name" value="N-acetyltransferase"/>
</dbReference>
<feature type="compositionally biased region" description="Low complexity" evidence="1">
    <location>
        <begin position="1"/>
        <end position="15"/>
    </location>
</feature>
<evidence type="ECO:0000313" key="3">
    <source>
        <dbReference type="EMBL" id="KAI1880430.1"/>
    </source>
</evidence>
<evidence type="ECO:0000259" key="2">
    <source>
        <dbReference type="PROSITE" id="PS51186"/>
    </source>
</evidence>
<dbReference type="Pfam" id="PF13302">
    <property type="entry name" value="Acetyltransf_3"/>
    <property type="match status" value="1"/>
</dbReference>
<dbReference type="Proteomes" id="UP000829685">
    <property type="component" value="Unassembled WGS sequence"/>
</dbReference>
<evidence type="ECO:0000256" key="1">
    <source>
        <dbReference type="SAM" id="MobiDB-lite"/>
    </source>
</evidence>
<proteinExistence type="predicted"/>
<dbReference type="GO" id="GO:0016747">
    <property type="term" value="F:acyltransferase activity, transferring groups other than amino-acyl groups"/>
    <property type="evidence" value="ECO:0007669"/>
    <property type="project" value="InterPro"/>
</dbReference>
<reference evidence="3" key="1">
    <citation type="submission" date="2021-03" db="EMBL/GenBank/DDBJ databases">
        <title>Revisited historic fungal species revealed as producer of novel bioactive compounds through whole genome sequencing and comparative genomics.</title>
        <authorList>
            <person name="Vignolle G.A."/>
            <person name="Hochenegger N."/>
            <person name="Mach R.L."/>
            <person name="Mach-Aigner A.R."/>
            <person name="Javad Rahimi M."/>
            <person name="Salim K.A."/>
            <person name="Chan C.M."/>
            <person name="Lim L.B.L."/>
            <person name="Cai F."/>
            <person name="Druzhinina I.S."/>
            <person name="U'Ren J.M."/>
            <person name="Derntl C."/>
        </authorList>
    </citation>
    <scope>NUCLEOTIDE SEQUENCE</scope>
    <source>
        <strain evidence="3">TUCIM 5799</strain>
    </source>
</reference>
<organism evidence="3 4">
    <name type="scientific">Neoarthrinium moseri</name>
    <dbReference type="NCBI Taxonomy" id="1658444"/>
    <lineage>
        <taxon>Eukaryota</taxon>
        <taxon>Fungi</taxon>
        <taxon>Dikarya</taxon>
        <taxon>Ascomycota</taxon>
        <taxon>Pezizomycotina</taxon>
        <taxon>Sordariomycetes</taxon>
        <taxon>Xylariomycetidae</taxon>
        <taxon>Amphisphaeriales</taxon>
        <taxon>Apiosporaceae</taxon>
        <taxon>Neoarthrinium</taxon>
    </lineage>
</organism>
<comment type="caution">
    <text evidence="3">The sequence shown here is derived from an EMBL/GenBank/DDBJ whole genome shotgun (WGS) entry which is preliminary data.</text>
</comment>
<dbReference type="InterPro" id="IPR000182">
    <property type="entry name" value="GNAT_dom"/>
</dbReference>
<dbReference type="PANTHER" id="PTHR43792:SF1">
    <property type="entry name" value="N-ACETYLTRANSFERASE DOMAIN-CONTAINING PROTEIN"/>
    <property type="match status" value="1"/>
</dbReference>
<dbReference type="OrthoDB" id="4072826at2759"/>
<name>A0A9P9WW96_9PEZI</name>
<dbReference type="PROSITE" id="PS51186">
    <property type="entry name" value="GNAT"/>
    <property type="match status" value="1"/>
</dbReference>
<protein>
    <recommendedName>
        <fullName evidence="2">N-acetyltransferase domain-containing protein</fullName>
    </recommendedName>
</protein>
<dbReference type="SUPFAM" id="SSF55729">
    <property type="entry name" value="Acyl-CoA N-acyltransferases (Nat)"/>
    <property type="match status" value="1"/>
</dbReference>
<dbReference type="AlphaFoldDB" id="A0A9P9WW96"/>
<dbReference type="PANTHER" id="PTHR43792">
    <property type="entry name" value="GNAT FAMILY, PUTATIVE (AFU_ORTHOLOGUE AFUA_3G00765)-RELATED-RELATED"/>
    <property type="match status" value="1"/>
</dbReference>
<gene>
    <name evidence="3" type="ORF">JX265_002051</name>
</gene>
<feature type="region of interest" description="Disordered" evidence="1">
    <location>
        <begin position="1"/>
        <end position="26"/>
    </location>
</feature>
<accession>A0A9P9WW96</accession>
<dbReference type="Gene3D" id="3.40.630.30">
    <property type="match status" value="1"/>
</dbReference>
<sequence length="220" mass="25045">MSPYTPTSIQTTLPSTPLPPNSQRQPIATQRLVVRPLQQDDLEAFHILRTQPEAMTGTRLGRPDRNMQETQEALDYFLTPNDAEVFLFGAFLDGELIGEGGVHTLESSGCGWPEIGYKLKKEHWNKGYVTELLQTVLKAWWKLPRCKVEIKVHLQSVDAGNPHAEYVYANTEIDNLASQRVLQKLGFERFSEWTEPDTQEHRLGEPVTLVGYKLLQKLMT</sequence>
<feature type="domain" description="N-acetyltransferase" evidence="2">
    <location>
        <begin position="32"/>
        <end position="205"/>
    </location>
</feature>
<keyword evidence="4" id="KW-1185">Reference proteome</keyword>
<evidence type="ECO:0000313" key="4">
    <source>
        <dbReference type="Proteomes" id="UP000829685"/>
    </source>
</evidence>
<dbReference type="InterPro" id="IPR016181">
    <property type="entry name" value="Acyl_CoA_acyltransferase"/>
</dbReference>
<dbReference type="EMBL" id="JAFIMR010000003">
    <property type="protein sequence ID" value="KAI1880430.1"/>
    <property type="molecule type" value="Genomic_DNA"/>
</dbReference>